<dbReference type="CDD" id="cd00552">
    <property type="entry name" value="RaiA"/>
    <property type="match status" value="1"/>
</dbReference>
<evidence type="ECO:0000256" key="4">
    <source>
        <dbReference type="ARBA" id="ARBA00041148"/>
    </source>
</evidence>
<sequence>MKVQLSGKHIDITPALRERVESQISRFERLFENIKILTVVLSVDAEKKAAGTLACAGDNLHAEATGTDMYVAIDAMMAKLVDQLRKHKEKLTDHHNQEVRNARAAG</sequence>
<comment type="similarity">
    <text evidence="2">Belongs to the HPF/YfiA ribosome-associated protein family. Short HPF subfamily.</text>
</comment>
<proteinExistence type="inferred from homology"/>
<dbReference type="GO" id="GO:0043024">
    <property type="term" value="F:ribosomal small subunit binding"/>
    <property type="evidence" value="ECO:0007669"/>
    <property type="project" value="TreeGrafter"/>
</dbReference>
<gene>
    <name evidence="6" type="ORF">EC912_104274</name>
</gene>
<dbReference type="AlphaFoldDB" id="A0A4R3YN55"/>
<dbReference type="InterPro" id="IPR050574">
    <property type="entry name" value="HPF/YfiA_ribosome-assoc"/>
</dbReference>
<name>A0A4R3YN55_9GAMM</name>
<dbReference type="InterPro" id="IPR036567">
    <property type="entry name" value="RHF-like"/>
</dbReference>
<dbReference type="Pfam" id="PF02482">
    <property type="entry name" value="Ribosomal_S30AE"/>
    <property type="match status" value="1"/>
</dbReference>
<evidence type="ECO:0000313" key="6">
    <source>
        <dbReference type="EMBL" id="TCV94077.1"/>
    </source>
</evidence>
<evidence type="ECO:0000256" key="1">
    <source>
        <dbReference type="ARBA" id="ARBA00022845"/>
    </source>
</evidence>
<keyword evidence="1" id="KW-0810">Translation regulation</keyword>
<evidence type="ECO:0000256" key="5">
    <source>
        <dbReference type="ARBA" id="ARBA00041319"/>
    </source>
</evidence>
<dbReference type="NCBIfam" id="TIGR00741">
    <property type="entry name" value="yfiA"/>
    <property type="match status" value="1"/>
</dbReference>
<dbReference type="GO" id="GO:0045900">
    <property type="term" value="P:negative regulation of translational elongation"/>
    <property type="evidence" value="ECO:0007669"/>
    <property type="project" value="TreeGrafter"/>
</dbReference>
<protein>
    <recommendedName>
        <fullName evidence="4">Ribosome hibernation promoting factor</fullName>
    </recommendedName>
    <alternativeName>
        <fullName evidence="5">Hibernation factor HPF</fullName>
    </alternativeName>
</protein>
<dbReference type="OrthoDB" id="9795980at2"/>
<dbReference type="RefSeq" id="WP_132144393.1">
    <property type="nucleotide sequence ID" value="NZ_SMCS01000004.1"/>
</dbReference>
<dbReference type="InterPro" id="IPR003489">
    <property type="entry name" value="RHF/RaiA"/>
</dbReference>
<evidence type="ECO:0000256" key="2">
    <source>
        <dbReference type="ARBA" id="ARBA00038434"/>
    </source>
</evidence>
<dbReference type="PANTHER" id="PTHR33231:SF1">
    <property type="entry name" value="30S RIBOSOMAL PROTEIN"/>
    <property type="match status" value="1"/>
</dbReference>
<evidence type="ECO:0000256" key="3">
    <source>
        <dbReference type="ARBA" id="ARBA00038695"/>
    </source>
</evidence>
<comment type="subunit">
    <text evidence="3">Associates exclusively with 100S ribosomes, which are dimers of 70S ribosomes.</text>
</comment>
<organism evidence="6 7">
    <name type="scientific">Luteibacter rhizovicinus</name>
    <dbReference type="NCBI Taxonomy" id="242606"/>
    <lineage>
        <taxon>Bacteria</taxon>
        <taxon>Pseudomonadati</taxon>
        <taxon>Pseudomonadota</taxon>
        <taxon>Gammaproteobacteria</taxon>
        <taxon>Lysobacterales</taxon>
        <taxon>Rhodanobacteraceae</taxon>
        <taxon>Luteibacter</taxon>
    </lineage>
</organism>
<comment type="caution">
    <text evidence="6">The sequence shown here is derived from an EMBL/GenBank/DDBJ whole genome shotgun (WGS) entry which is preliminary data.</text>
</comment>
<dbReference type="Gene3D" id="3.30.160.100">
    <property type="entry name" value="Ribosome hibernation promotion factor-like"/>
    <property type="match status" value="1"/>
</dbReference>
<dbReference type="Proteomes" id="UP000295645">
    <property type="component" value="Unassembled WGS sequence"/>
</dbReference>
<dbReference type="EMBL" id="SMCS01000004">
    <property type="protein sequence ID" value="TCV94077.1"/>
    <property type="molecule type" value="Genomic_DNA"/>
</dbReference>
<keyword evidence="7" id="KW-1185">Reference proteome</keyword>
<evidence type="ECO:0000313" key="7">
    <source>
        <dbReference type="Proteomes" id="UP000295645"/>
    </source>
</evidence>
<dbReference type="PANTHER" id="PTHR33231">
    <property type="entry name" value="30S RIBOSOMAL PROTEIN"/>
    <property type="match status" value="1"/>
</dbReference>
<accession>A0A4R3YN55</accession>
<reference evidence="6 7" key="1">
    <citation type="submission" date="2019-03" db="EMBL/GenBank/DDBJ databases">
        <title>Above-ground endophytic microbial communities from plants in different locations in the United States.</title>
        <authorList>
            <person name="Frank C."/>
        </authorList>
    </citation>
    <scope>NUCLEOTIDE SEQUENCE [LARGE SCALE GENOMIC DNA]</scope>
    <source>
        <strain evidence="6 7">LP_13_YM</strain>
    </source>
</reference>
<dbReference type="GO" id="GO:0022627">
    <property type="term" value="C:cytosolic small ribosomal subunit"/>
    <property type="evidence" value="ECO:0007669"/>
    <property type="project" value="TreeGrafter"/>
</dbReference>
<dbReference type="SUPFAM" id="SSF69754">
    <property type="entry name" value="Ribosome binding protein Y (YfiA homologue)"/>
    <property type="match status" value="1"/>
</dbReference>